<dbReference type="GO" id="GO:0003697">
    <property type="term" value="F:single-stranded DNA binding"/>
    <property type="evidence" value="ECO:0007669"/>
    <property type="project" value="InterPro"/>
</dbReference>
<dbReference type="PIRSF" id="PIRSF002070">
    <property type="entry name" value="SSB"/>
    <property type="match status" value="1"/>
</dbReference>
<dbReference type="InterPro" id="IPR000424">
    <property type="entry name" value="Primosome_PriB/ssb"/>
</dbReference>
<sequence>MNHMNHFQIVGHIQRPPKFYENEARYFIIFTVAVTRNDLSKSPKPITDYLNCKAFGNIALQINETITEGMTVAMSGQIQSRRFYQNDEKRYATELLVSEISPILASSPTIRIDTHPTQE</sequence>
<accession>A0AAC9RU59</accession>
<dbReference type="GO" id="GO:0006260">
    <property type="term" value="P:DNA replication"/>
    <property type="evidence" value="ECO:0007669"/>
    <property type="project" value="InterPro"/>
</dbReference>
<dbReference type="Proteomes" id="UP000242864">
    <property type="component" value="Chromosome"/>
</dbReference>
<keyword evidence="1 2" id="KW-0238">DNA-binding</keyword>
<organism evidence="3 4">
    <name type="scientific">Staphylococcus lutrae</name>
    <dbReference type="NCBI Taxonomy" id="155085"/>
    <lineage>
        <taxon>Bacteria</taxon>
        <taxon>Bacillati</taxon>
        <taxon>Bacillota</taxon>
        <taxon>Bacilli</taxon>
        <taxon>Bacillales</taxon>
        <taxon>Staphylococcaceae</taxon>
        <taxon>Staphylococcus</taxon>
    </lineage>
</organism>
<dbReference type="InterPro" id="IPR012340">
    <property type="entry name" value="NA-bd_OB-fold"/>
</dbReference>
<protein>
    <recommendedName>
        <fullName evidence="2">Single-stranded DNA-binding protein</fullName>
    </recommendedName>
</protein>
<evidence type="ECO:0000313" key="4">
    <source>
        <dbReference type="Proteomes" id="UP000242864"/>
    </source>
</evidence>
<dbReference type="SUPFAM" id="SSF50249">
    <property type="entry name" value="Nucleic acid-binding proteins"/>
    <property type="match status" value="1"/>
</dbReference>
<keyword evidence="4" id="KW-1185">Reference proteome</keyword>
<dbReference type="CDD" id="cd04496">
    <property type="entry name" value="SSB_OBF"/>
    <property type="match status" value="1"/>
</dbReference>
<proteinExistence type="predicted"/>
<dbReference type="Gene3D" id="2.40.50.140">
    <property type="entry name" value="Nucleic acid-binding proteins"/>
    <property type="match status" value="1"/>
</dbReference>
<evidence type="ECO:0000256" key="1">
    <source>
        <dbReference type="ARBA" id="ARBA00023125"/>
    </source>
</evidence>
<evidence type="ECO:0000313" key="3">
    <source>
        <dbReference type="EMBL" id="ARJ51964.1"/>
    </source>
</evidence>
<dbReference type="EMBL" id="CP020773">
    <property type="protein sequence ID" value="ARJ51964.1"/>
    <property type="molecule type" value="Genomic_DNA"/>
</dbReference>
<evidence type="ECO:0000256" key="2">
    <source>
        <dbReference type="PIRNR" id="PIRNR002070"/>
    </source>
</evidence>
<reference evidence="3 4" key="1">
    <citation type="submission" date="2017-04" db="EMBL/GenBank/DDBJ databases">
        <authorList>
            <person name="Veseli I.A."/>
            <person name="Tang C."/>
            <person name="Pombert J.-F."/>
        </authorList>
    </citation>
    <scope>NUCLEOTIDE SEQUENCE [LARGE SCALE GENOMIC DNA]</scope>
    <source>
        <strain evidence="3 4">ATCC 700373</strain>
    </source>
</reference>
<gene>
    <name evidence="3" type="ORF">B5P37_02490</name>
</gene>
<dbReference type="KEGG" id="slz:B5P37_02490"/>
<dbReference type="AlphaFoldDB" id="A0AAC9RU59"/>
<dbReference type="PROSITE" id="PS50935">
    <property type="entry name" value="SSB"/>
    <property type="match status" value="1"/>
</dbReference>
<dbReference type="InterPro" id="IPR011344">
    <property type="entry name" value="ssDNA-bd"/>
</dbReference>
<dbReference type="Pfam" id="PF00436">
    <property type="entry name" value="SSB"/>
    <property type="match status" value="1"/>
</dbReference>
<name>A0AAC9RU59_9STAP</name>